<dbReference type="PROSITE" id="PS50082">
    <property type="entry name" value="WD_REPEATS_2"/>
    <property type="match status" value="1"/>
</dbReference>
<feature type="repeat" description="WD" evidence="7">
    <location>
        <begin position="248"/>
        <end position="280"/>
    </location>
</feature>
<proteinExistence type="inferred from homology"/>
<dbReference type="InterPro" id="IPR056150">
    <property type="entry name" value="WD40_CDC20-Fz"/>
</dbReference>
<reference evidence="10 11" key="1">
    <citation type="submission" date="2014-02" db="EMBL/GenBank/DDBJ databases">
        <title>Transposable element dynamics among asymbiotic and ectomycorrhizal Amanita fungi.</title>
        <authorList>
            <consortium name="DOE Joint Genome Institute"/>
            <person name="Hess J."/>
            <person name="Skrede I."/>
            <person name="Wolfe B."/>
            <person name="LaButti K."/>
            <person name="Ohm R.A."/>
            <person name="Grigoriev I.V."/>
            <person name="Pringle A."/>
        </authorList>
    </citation>
    <scope>NUCLEOTIDE SEQUENCE [LARGE SCALE GENOMIC DNA]</scope>
    <source>
        <strain evidence="10 11">SKay4041</strain>
    </source>
</reference>
<evidence type="ECO:0000256" key="8">
    <source>
        <dbReference type="SAM" id="MobiDB-lite"/>
    </source>
</evidence>
<dbReference type="Pfam" id="PF24807">
    <property type="entry name" value="WD40_CDC20-Fz"/>
    <property type="match status" value="1"/>
</dbReference>
<dbReference type="InterPro" id="IPR015943">
    <property type="entry name" value="WD40/YVTN_repeat-like_dom_sf"/>
</dbReference>
<dbReference type="GO" id="GO:0051301">
    <property type="term" value="P:cell division"/>
    <property type="evidence" value="ECO:0007669"/>
    <property type="project" value="UniProtKB-KW"/>
</dbReference>
<dbReference type="PROSITE" id="PS50294">
    <property type="entry name" value="WD_REPEATS_REGION"/>
    <property type="match status" value="1"/>
</dbReference>
<dbReference type="EMBL" id="KZ302009">
    <property type="protein sequence ID" value="PFH50206.1"/>
    <property type="molecule type" value="Genomic_DNA"/>
</dbReference>
<dbReference type="Proteomes" id="UP000242287">
    <property type="component" value="Unassembled WGS sequence"/>
</dbReference>
<keyword evidence="2 7" id="KW-0853">WD repeat</keyword>
<gene>
    <name evidence="10" type="ORF">AMATHDRAFT_4207</name>
</gene>
<evidence type="ECO:0000259" key="9">
    <source>
        <dbReference type="Pfam" id="PF24807"/>
    </source>
</evidence>
<dbReference type="GO" id="GO:0031145">
    <property type="term" value="P:anaphase-promoting complex-dependent catabolic process"/>
    <property type="evidence" value="ECO:0007669"/>
    <property type="project" value="TreeGrafter"/>
</dbReference>
<dbReference type="InterPro" id="IPR036322">
    <property type="entry name" value="WD40_repeat_dom_sf"/>
</dbReference>
<dbReference type="Gene3D" id="2.130.10.10">
    <property type="entry name" value="YVTN repeat-like/Quinoprotein amine dehydrogenase"/>
    <property type="match status" value="1"/>
</dbReference>
<organism evidence="10 11">
    <name type="scientific">Amanita thiersii Skay4041</name>
    <dbReference type="NCBI Taxonomy" id="703135"/>
    <lineage>
        <taxon>Eukaryota</taxon>
        <taxon>Fungi</taxon>
        <taxon>Dikarya</taxon>
        <taxon>Basidiomycota</taxon>
        <taxon>Agaricomycotina</taxon>
        <taxon>Agaricomycetes</taxon>
        <taxon>Agaricomycetidae</taxon>
        <taxon>Agaricales</taxon>
        <taxon>Pluteineae</taxon>
        <taxon>Amanitaceae</taxon>
        <taxon>Amanita</taxon>
    </lineage>
</organism>
<dbReference type="GO" id="GO:0010997">
    <property type="term" value="F:anaphase-promoting complex binding"/>
    <property type="evidence" value="ECO:0007669"/>
    <property type="project" value="InterPro"/>
</dbReference>
<dbReference type="SUPFAM" id="SSF50978">
    <property type="entry name" value="WD40 repeat-like"/>
    <property type="match status" value="1"/>
</dbReference>
<dbReference type="AlphaFoldDB" id="A0A2A9NR25"/>
<evidence type="ECO:0000256" key="2">
    <source>
        <dbReference type="ARBA" id="ARBA00022574"/>
    </source>
</evidence>
<evidence type="ECO:0000256" key="4">
    <source>
        <dbReference type="ARBA" id="ARBA00022737"/>
    </source>
</evidence>
<evidence type="ECO:0000256" key="1">
    <source>
        <dbReference type="ARBA" id="ARBA00006445"/>
    </source>
</evidence>
<protein>
    <recommendedName>
        <fullName evidence="9">CDC20/Fizzy WD40 domain-containing protein</fullName>
    </recommendedName>
</protein>
<keyword evidence="4" id="KW-0677">Repeat</keyword>
<dbReference type="InterPro" id="IPR001680">
    <property type="entry name" value="WD40_rpt"/>
</dbReference>
<name>A0A2A9NR25_9AGAR</name>
<dbReference type="GO" id="GO:1905786">
    <property type="term" value="P:positive regulation of anaphase-promoting complex-dependent catabolic process"/>
    <property type="evidence" value="ECO:0007669"/>
    <property type="project" value="TreeGrafter"/>
</dbReference>
<keyword evidence="5" id="KW-0498">Mitosis</keyword>
<keyword evidence="6" id="KW-0131">Cell cycle</keyword>
<dbReference type="SMART" id="SM00320">
    <property type="entry name" value="WD40"/>
    <property type="match status" value="4"/>
</dbReference>
<feature type="domain" description="CDC20/Fizzy WD40" evidence="9">
    <location>
        <begin position="113"/>
        <end position="420"/>
    </location>
</feature>
<dbReference type="STRING" id="703135.A0A2A9NR25"/>
<feature type="compositionally biased region" description="Pro residues" evidence="8">
    <location>
        <begin position="474"/>
        <end position="483"/>
    </location>
</feature>
<dbReference type="GO" id="GO:1990757">
    <property type="term" value="F:ubiquitin ligase activator activity"/>
    <property type="evidence" value="ECO:0007669"/>
    <property type="project" value="TreeGrafter"/>
</dbReference>
<evidence type="ECO:0000313" key="11">
    <source>
        <dbReference type="Proteomes" id="UP000242287"/>
    </source>
</evidence>
<dbReference type="InterPro" id="IPR033010">
    <property type="entry name" value="Cdc20/Fizzy"/>
</dbReference>
<dbReference type="PANTHER" id="PTHR19918">
    <property type="entry name" value="CELL DIVISION CYCLE 20 CDC20 FIZZY -RELATED"/>
    <property type="match status" value="1"/>
</dbReference>
<evidence type="ECO:0000313" key="10">
    <source>
        <dbReference type="EMBL" id="PFH50206.1"/>
    </source>
</evidence>
<evidence type="ECO:0000256" key="7">
    <source>
        <dbReference type="PROSITE-ProRule" id="PRU00221"/>
    </source>
</evidence>
<evidence type="ECO:0000256" key="6">
    <source>
        <dbReference type="ARBA" id="ARBA00023306"/>
    </source>
</evidence>
<comment type="similarity">
    <text evidence="1">Belongs to the WD repeat CDC20/Fizzy family.</text>
</comment>
<sequence length="483" mass="52582">MASFDLGRELPEGPDLFREVARGTADRFVPNKPKNALPLNATPRTNRIGRQFGVLGERVLNYKDENSKASDEDVNTFSLLRRSASSLFLKPATSRPTSVVENLKKRRQCCLTLDGPGIVGDPYAYPISWSRRNLIAVACGNDVYYQNLNTKVVSRLCNLDSLGGGRIQTIEWGDGDHDTYLAVGTTIGTVQVWDADQCAGAGRLLRTWEEEGMTKVSSLSWRKDVLAVGSHGGSISLFDMRDTSTSVVAAHKGQVLSLKWSTDGNYLASGDDLGVVRIWDKRACKSLLEPGTKSAKMRHRGPVKALAWCSWKPDLLATGTLFPEGKIRTWSALTLSSSPTPLEVIPLNTSVLSLHWSPHCKELLSTHGPSFSPPSTLQRALSGSSFTPFPPIRDMKPLPSPLTNAIVVHDYPSLKTFTESAGRIRLSEDDGLPARAFLENDDTDDDDDTIVNTADGVSPDIVLRPGEVARGNAPSPPLPLPPQ</sequence>
<dbReference type="GO" id="GO:0005680">
    <property type="term" value="C:anaphase-promoting complex"/>
    <property type="evidence" value="ECO:0007669"/>
    <property type="project" value="TreeGrafter"/>
</dbReference>
<keyword evidence="3" id="KW-0132">Cell division</keyword>
<evidence type="ECO:0000256" key="5">
    <source>
        <dbReference type="ARBA" id="ARBA00022776"/>
    </source>
</evidence>
<keyword evidence="11" id="KW-1185">Reference proteome</keyword>
<feature type="compositionally biased region" description="Acidic residues" evidence="8">
    <location>
        <begin position="439"/>
        <end position="449"/>
    </location>
</feature>
<dbReference type="PANTHER" id="PTHR19918:SF8">
    <property type="entry name" value="FI02843P"/>
    <property type="match status" value="1"/>
</dbReference>
<dbReference type="OrthoDB" id="10263272at2759"/>
<feature type="region of interest" description="Disordered" evidence="8">
    <location>
        <begin position="439"/>
        <end position="483"/>
    </location>
</feature>
<evidence type="ECO:0000256" key="3">
    <source>
        <dbReference type="ARBA" id="ARBA00022618"/>
    </source>
</evidence>
<accession>A0A2A9NR25</accession>